<evidence type="ECO:0000313" key="4">
    <source>
        <dbReference type="Proteomes" id="UP000187209"/>
    </source>
</evidence>
<feature type="region of interest" description="Disordered" evidence="1">
    <location>
        <begin position="1"/>
        <end position="23"/>
    </location>
</feature>
<dbReference type="SMART" id="SM00678">
    <property type="entry name" value="WWE"/>
    <property type="match status" value="1"/>
</dbReference>
<dbReference type="PROSITE" id="PS50918">
    <property type="entry name" value="WWE"/>
    <property type="match status" value="2"/>
</dbReference>
<accession>A0A1R2CXL4</accession>
<proteinExistence type="predicted"/>
<dbReference type="EMBL" id="MPUH01000038">
    <property type="protein sequence ID" value="OMJ93701.1"/>
    <property type="molecule type" value="Genomic_DNA"/>
</dbReference>
<organism evidence="3 4">
    <name type="scientific">Stentor coeruleus</name>
    <dbReference type="NCBI Taxonomy" id="5963"/>
    <lineage>
        <taxon>Eukaryota</taxon>
        <taxon>Sar</taxon>
        <taxon>Alveolata</taxon>
        <taxon>Ciliophora</taxon>
        <taxon>Postciliodesmatophora</taxon>
        <taxon>Heterotrichea</taxon>
        <taxon>Heterotrichida</taxon>
        <taxon>Stentoridae</taxon>
        <taxon>Stentor</taxon>
    </lineage>
</organism>
<keyword evidence="4" id="KW-1185">Reference proteome</keyword>
<dbReference type="InterPro" id="IPR004170">
    <property type="entry name" value="WWE_dom"/>
</dbReference>
<comment type="caution">
    <text evidence="3">The sequence shown here is derived from an EMBL/GenBank/DDBJ whole genome shotgun (WGS) entry which is preliminary data.</text>
</comment>
<dbReference type="InterPro" id="IPR037197">
    <property type="entry name" value="WWE_dom_sf"/>
</dbReference>
<sequence length="593" mass="65054">MDPSLTQTTYDQNKGTINPINLPNKQDLKIGSMGMGPPLSATSSLSSVHLNIHGNMLNQPSGPGAQMKMPMFPSNVPMPNPGMPMPNLGMPIPGMPMQNLGMPMQNLGMPMQNLGMPMPNPGMPMPNKGMPMPNPGLAMSNPGTPIMSMPNLGMPMPNPGMPMSNPGMPMPISGMPMPNPGMPMPNPGMPMPNPGMPMPNPRPMPGPGLPNTMGTNISVKMPPVPERPISELPLPGNPMAPSMPPVPRLPNANNGFTPNPFMNPPQISNLPMPSGPMGNPMNLPQMSNLPMPSGPMGNPMNRPQMPNPPFSHNSQFNPNISISSSEPSIIVRAPLSTDSINQSINSGHMQNIQNSFPQASLSLNNAGPNQQYVLIIGPQSQVTNSYNHLKSIDPHSDSQWYFLSEDGHFLPYESNLNQIIENAFINGQRLIEFSRNSSSYILNFGENGVPHSQINQDGYIHRLVRRGKEALNQGYDIKWYWTDDKASQWKIYEPEACHLIEYYYQEFLSRNSCSNFGQMDDRVRKENAKKLSVLVSGTSGFSYMMDFINMVQLNEQTGRWRGVRRGEAGGVLRISKFGAKDDPIPWIQHPILN</sequence>
<evidence type="ECO:0000313" key="3">
    <source>
        <dbReference type="EMBL" id="OMJ93701.1"/>
    </source>
</evidence>
<feature type="domain" description="WWE" evidence="2">
    <location>
        <begin position="384"/>
        <end position="462"/>
    </location>
</feature>
<reference evidence="3 4" key="1">
    <citation type="submission" date="2016-11" db="EMBL/GenBank/DDBJ databases">
        <title>The macronuclear genome of Stentor coeruleus: a giant cell with tiny introns.</title>
        <authorList>
            <person name="Slabodnick M."/>
            <person name="Ruby J.G."/>
            <person name="Reiff S.B."/>
            <person name="Swart E.C."/>
            <person name="Gosai S."/>
            <person name="Prabakaran S."/>
            <person name="Witkowska E."/>
            <person name="Larue G.E."/>
            <person name="Fisher S."/>
            <person name="Freeman R.M."/>
            <person name="Gunawardena J."/>
            <person name="Chu W."/>
            <person name="Stover N.A."/>
            <person name="Gregory B.D."/>
            <person name="Nowacki M."/>
            <person name="Derisi J."/>
            <person name="Roy S.W."/>
            <person name="Marshall W.F."/>
            <person name="Sood P."/>
        </authorList>
    </citation>
    <scope>NUCLEOTIDE SEQUENCE [LARGE SCALE GENOMIC DNA]</scope>
    <source>
        <strain evidence="3">WM001</strain>
    </source>
</reference>
<dbReference type="Pfam" id="PF02825">
    <property type="entry name" value="WWE"/>
    <property type="match status" value="2"/>
</dbReference>
<dbReference type="AlphaFoldDB" id="A0A1R2CXL4"/>
<gene>
    <name evidence="3" type="ORF">SteCoe_3265</name>
</gene>
<name>A0A1R2CXL4_9CILI</name>
<evidence type="ECO:0000256" key="1">
    <source>
        <dbReference type="SAM" id="MobiDB-lite"/>
    </source>
</evidence>
<dbReference type="InterPro" id="IPR018123">
    <property type="entry name" value="WWE-dom_subgr"/>
</dbReference>
<protein>
    <recommendedName>
        <fullName evidence="2">WWE domain-containing protein</fullName>
    </recommendedName>
</protein>
<dbReference type="GO" id="GO:0008270">
    <property type="term" value="F:zinc ion binding"/>
    <property type="evidence" value="ECO:0007669"/>
    <property type="project" value="InterPro"/>
</dbReference>
<evidence type="ECO:0000259" key="2">
    <source>
        <dbReference type="PROSITE" id="PS50918"/>
    </source>
</evidence>
<dbReference type="Proteomes" id="UP000187209">
    <property type="component" value="Unassembled WGS sequence"/>
</dbReference>
<dbReference type="SUPFAM" id="SSF117839">
    <property type="entry name" value="WWE domain"/>
    <property type="match status" value="2"/>
</dbReference>
<dbReference type="Gene3D" id="3.30.720.50">
    <property type="match status" value="2"/>
</dbReference>
<feature type="domain" description="WWE" evidence="2">
    <location>
        <begin position="465"/>
        <end position="565"/>
    </location>
</feature>